<dbReference type="EMBL" id="SNRW01001775">
    <property type="protein sequence ID" value="KAA6395076.1"/>
    <property type="molecule type" value="Genomic_DNA"/>
</dbReference>
<evidence type="ECO:0000259" key="2">
    <source>
        <dbReference type="PROSITE" id="PS50878"/>
    </source>
</evidence>
<dbReference type="SUPFAM" id="SSF56672">
    <property type="entry name" value="DNA/RNA polymerases"/>
    <property type="match status" value="1"/>
</dbReference>
<dbReference type="AlphaFoldDB" id="A0A5J4WKD5"/>
<dbReference type="Proteomes" id="UP000324800">
    <property type="component" value="Unassembled WGS sequence"/>
</dbReference>
<sequence>MTQTQLIATQKTLSELQSQHSSSGDGEVFNEKDPFGLEDVDLKNRPVPDRLTAKADQWNKTGSTAEIIDGARPNWVSLEALHQLESIQLCRSYYGTPLQMMEYQKQLEKEIASGVVVETNNIRILNPTFIVSRPDGKLRKILDCRAINNITRLIKFKMDGAEHIKQILERGDFATTLDLQDAFHHIRVSEQLLPYFGFKFLNKTYTYRGLPFGYRNSPYHFNKTLTLALREIRGRWKKLKISNYIDDIILLHPNKNQLKLITIQVIQYLQSLGWKLQQKKCRIHPSTTFIYLGWKWNSITMEVKMPQARRKMMKSNIRQWIKLAVERQTTKLRSLAALIGELNFLRFQFVDASHYLKSLNLLKTRAIIKGGWNCKLQLNRRILGNLFNWLQKVKLNRPRQLEELIPSATLTTDAAEVGWGAVFQSTNLEVMDANRWTKGWHLQSSNQREMAAVLMGIRSFKSIIIEQNIECLTLQTDNQTVEDLESQGGLAQQTLLEGGLFNQQVDPPFCNELPTVHTTTRSLRQSNKQKISQILLNIAGPTRRRKARSIHSELDKSKSPPAPSDRTDSKSPQKTEEITINSSLPPTQLVQRQILIDVSISDQSTRPGALRDDTIRGQIDAQTPTQTPARKPYCSSNDKYANGEQLFRSLASKSGLSMQSIEQLITNSNLETWRKRRQGLSIMADYMRINDIKIDELMNDRPDIHIVNAMAWVNDMGGKNRKQKIISLKTHTSTALSQFSKMAKISDSPLIRNFSRCLNLNTESKARYDVIQDIERLFNYIRQTQFVTTEEKQLLAMSLLVSFSAARMTELSRMTLKDIQNPNKKSMIINTQIKK</sequence>
<feature type="region of interest" description="Disordered" evidence="1">
    <location>
        <begin position="12"/>
        <end position="42"/>
    </location>
</feature>
<dbReference type="InterPro" id="IPR000477">
    <property type="entry name" value="RT_dom"/>
</dbReference>
<dbReference type="PROSITE" id="PS50878">
    <property type="entry name" value="RT_POL"/>
    <property type="match status" value="1"/>
</dbReference>
<dbReference type="InterPro" id="IPR052055">
    <property type="entry name" value="Hepadnavirus_pol/RT"/>
</dbReference>
<protein>
    <submittedName>
        <fullName evidence="3">Putative Gag-Pol polyprotein</fullName>
    </submittedName>
</protein>
<dbReference type="OrthoDB" id="5978043at2759"/>
<feature type="compositionally biased region" description="Polar residues" evidence="1">
    <location>
        <begin position="620"/>
        <end position="632"/>
    </location>
</feature>
<reference evidence="3 4" key="1">
    <citation type="submission" date="2019-03" db="EMBL/GenBank/DDBJ databases">
        <title>Single cell metagenomics reveals metabolic interactions within the superorganism composed of flagellate Streblomastix strix and complex community of Bacteroidetes bacteria on its surface.</title>
        <authorList>
            <person name="Treitli S.C."/>
            <person name="Kolisko M."/>
            <person name="Husnik F."/>
            <person name="Keeling P."/>
            <person name="Hampl V."/>
        </authorList>
    </citation>
    <scope>NUCLEOTIDE SEQUENCE [LARGE SCALE GENOMIC DNA]</scope>
    <source>
        <strain evidence="3">ST1C</strain>
    </source>
</reference>
<name>A0A5J4WKD5_9EUKA</name>
<evidence type="ECO:0000256" key="1">
    <source>
        <dbReference type="SAM" id="MobiDB-lite"/>
    </source>
</evidence>
<dbReference type="Gene3D" id="3.30.70.270">
    <property type="match status" value="1"/>
</dbReference>
<organism evidence="3 4">
    <name type="scientific">Streblomastix strix</name>
    <dbReference type="NCBI Taxonomy" id="222440"/>
    <lineage>
        <taxon>Eukaryota</taxon>
        <taxon>Metamonada</taxon>
        <taxon>Preaxostyla</taxon>
        <taxon>Oxymonadida</taxon>
        <taxon>Streblomastigidae</taxon>
        <taxon>Streblomastix</taxon>
    </lineage>
</organism>
<evidence type="ECO:0000313" key="3">
    <source>
        <dbReference type="EMBL" id="KAA6395076.1"/>
    </source>
</evidence>
<dbReference type="Gene3D" id="3.10.10.10">
    <property type="entry name" value="HIV Type 1 Reverse Transcriptase, subunit A, domain 1"/>
    <property type="match status" value="1"/>
</dbReference>
<proteinExistence type="predicted"/>
<feature type="region of interest" description="Disordered" evidence="1">
    <location>
        <begin position="603"/>
        <end position="632"/>
    </location>
</feature>
<accession>A0A5J4WKD5</accession>
<feature type="domain" description="Reverse transcriptase" evidence="2">
    <location>
        <begin position="112"/>
        <end position="296"/>
    </location>
</feature>
<dbReference type="InterPro" id="IPR043128">
    <property type="entry name" value="Rev_trsase/Diguanyl_cyclase"/>
</dbReference>
<dbReference type="Pfam" id="PF00078">
    <property type="entry name" value="RVT_1"/>
    <property type="match status" value="1"/>
</dbReference>
<dbReference type="InterPro" id="IPR043502">
    <property type="entry name" value="DNA/RNA_pol_sf"/>
</dbReference>
<feature type="compositionally biased region" description="Polar residues" evidence="1">
    <location>
        <begin position="12"/>
        <end position="24"/>
    </location>
</feature>
<evidence type="ECO:0000313" key="4">
    <source>
        <dbReference type="Proteomes" id="UP000324800"/>
    </source>
</evidence>
<feature type="compositionally biased region" description="Basic and acidic residues" evidence="1">
    <location>
        <begin position="565"/>
        <end position="577"/>
    </location>
</feature>
<comment type="caution">
    <text evidence="3">The sequence shown here is derived from an EMBL/GenBank/DDBJ whole genome shotgun (WGS) entry which is preliminary data.</text>
</comment>
<feature type="region of interest" description="Disordered" evidence="1">
    <location>
        <begin position="541"/>
        <end position="584"/>
    </location>
</feature>
<dbReference type="PANTHER" id="PTHR33050:SF7">
    <property type="entry name" value="RIBONUCLEASE H"/>
    <property type="match status" value="1"/>
</dbReference>
<gene>
    <name evidence="3" type="ORF">EZS28_009398</name>
</gene>
<dbReference type="PANTHER" id="PTHR33050">
    <property type="entry name" value="REVERSE TRANSCRIPTASE DOMAIN-CONTAINING PROTEIN"/>
    <property type="match status" value="1"/>
</dbReference>
<feature type="compositionally biased region" description="Basic and acidic residues" evidence="1">
    <location>
        <begin position="29"/>
        <end position="42"/>
    </location>
</feature>